<dbReference type="GeneID" id="4960847"/>
<feature type="compositionally biased region" description="Polar residues" evidence="1">
    <location>
        <begin position="123"/>
        <end position="133"/>
    </location>
</feature>
<evidence type="ECO:0000313" key="3">
    <source>
        <dbReference type="Proteomes" id="UP000203733"/>
    </source>
</evidence>
<dbReference type="RefSeq" id="YP_001111358.1">
    <property type="nucleotide sequence ID" value="NC_009240.1"/>
</dbReference>
<protein>
    <submittedName>
        <fullName evidence="2">Uncharacterized protein</fullName>
    </submittedName>
</protein>
<sequence length="149" mass="17259">MDKYNKCYNIFIESNYNNYRDNGSVCDYISIGNQRSHSRQMLSAQSTNFVIEPSSTVFETYLDSTDVSQSDERQKIFVDMKKYLESINDSSHGKEESSPEKKEKGLDAKNNNNLSRNKDSNVENDTSNLDDITSRNEYSTNEFDWLTQI</sequence>
<evidence type="ECO:0000256" key="1">
    <source>
        <dbReference type="SAM" id="MobiDB-lite"/>
    </source>
</evidence>
<feature type="compositionally biased region" description="Basic and acidic residues" evidence="1">
    <location>
        <begin position="91"/>
        <end position="107"/>
    </location>
</feature>
<evidence type="ECO:0000313" key="2">
    <source>
        <dbReference type="EMBL" id="ABO45424.1"/>
    </source>
</evidence>
<keyword evidence="3" id="KW-1185">Reference proteome</keyword>
<accession>A4L254</accession>
<name>A4L254_9VIRU</name>
<proteinExistence type="predicted"/>
<dbReference type="EMBL" id="EF203088">
    <property type="protein sequence ID" value="ABO45424.1"/>
    <property type="molecule type" value="Genomic_DNA"/>
</dbReference>
<dbReference type="Proteomes" id="UP000203733">
    <property type="component" value="Segment"/>
</dbReference>
<dbReference type="KEGG" id="vg:4960847"/>
<organism evidence="2 3">
    <name type="scientific">Gryllus bimaculatus nudivirus</name>
    <dbReference type="NCBI Taxonomy" id="432587"/>
    <lineage>
        <taxon>Viruses</taxon>
        <taxon>Viruses incertae sedis</taxon>
        <taxon>Naldaviricetes</taxon>
        <taxon>Lefavirales</taxon>
        <taxon>Nudiviridae</taxon>
        <taxon>Alphanudivirus</taxon>
        <taxon>Alphanudivirus grybimaculati</taxon>
    </lineage>
</organism>
<reference evidence="2 3" key="1">
    <citation type="journal article" date="2007" name="J. Virol.">
        <title>The genome of Gryllus bimaculatus nudivirus indicates an ancient diversification of baculovirus-related nonoccluded nudiviruses of insects.</title>
        <authorList>
            <person name="Wang Y."/>
            <person name="Kleespies R.G."/>
            <person name="Huger A.M."/>
            <person name="Jehle J.A."/>
        </authorList>
    </citation>
    <scope>NUCLEOTIDE SEQUENCE [LARGE SCALE GENOMIC DNA]</scope>
</reference>
<feature type="region of interest" description="Disordered" evidence="1">
    <location>
        <begin position="88"/>
        <end position="133"/>
    </location>
</feature>